<protein>
    <submittedName>
        <fullName evidence="4">Dehydrogenase</fullName>
    </submittedName>
</protein>
<comment type="caution">
    <text evidence="4">The sequence shown here is derived from an EMBL/GenBank/DDBJ whole genome shotgun (WGS) entry which is preliminary data.</text>
</comment>
<evidence type="ECO:0000313" key="4">
    <source>
        <dbReference type="EMBL" id="GAO31563.1"/>
    </source>
</evidence>
<dbReference type="PRINTS" id="PR00080">
    <property type="entry name" value="SDRFAMILY"/>
</dbReference>
<accession>A0A0E9M1V7</accession>
<dbReference type="InterPro" id="IPR051911">
    <property type="entry name" value="SDR_oxidoreductase"/>
</dbReference>
<dbReference type="EMBL" id="BAZW01000052">
    <property type="protein sequence ID" value="GAO31563.1"/>
    <property type="molecule type" value="Genomic_DNA"/>
</dbReference>
<evidence type="ECO:0000256" key="3">
    <source>
        <dbReference type="RuleBase" id="RU000363"/>
    </source>
</evidence>
<dbReference type="STRING" id="1236989.JCM15548_13936"/>
<organism evidence="4 5">
    <name type="scientific">Geofilum rubicundum JCM 15548</name>
    <dbReference type="NCBI Taxonomy" id="1236989"/>
    <lineage>
        <taxon>Bacteria</taxon>
        <taxon>Pseudomonadati</taxon>
        <taxon>Bacteroidota</taxon>
        <taxon>Bacteroidia</taxon>
        <taxon>Marinilabiliales</taxon>
        <taxon>Marinilabiliaceae</taxon>
        <taxon>Geofilum</taxon>
    </lineage>
</organism>
<dbReference type="PANTHER" id="PTHR43976">
    <property type="entry name" value="SHORT CHAIN DEHYDROGENASE"/>
    <property type="match status" value="1"/>
</dbReference>
<dbReference type="PANTHER" id="PTHR43976:SF16">
    <property type="entry name" value="SHORT-CHAIN DEHYDROGENASE_REDUCTASE FAMILY PROTEIN"/>
    <property type="match status" value="1"/>
</dbReference>
<sequence>MLQQKAFITGASSGIGLETVKYLVTKGWQVAATMRNPDAAAELKDLPGVRVYALDVTQPDNVKSVVQTVWQDFGGIDVVINNAGYGAIGPFESATEAQIQLQMDTNFMGTVRVMKAFIPLLKQQKKGVLINLSSVAGRVGMPLYNIYHASKFAVEGLTESLYYELRPFGIRVRLVEPGPIKTEFNGRSREDLVAPEGLGYTRFVGQINRFYNKMFSEAEGADVVAKTIYKAAIRKGSKIRYPSGRIAKSLMVLNKLTPGSWMRVISRKIMGI</sequence>
<dbReference type="InterPro" id="IPR036291">
    <property type="entry name" value="NAD(P)-bd_dom_sf"/>
</dbReference>
<comment type="similarity">
    <text evidence="1 3">Belongs to the short-chain dehydrogenases/reductases (SDR) family.</text>
</comment>
<keyword evidence="5" id="KW-1185">Reference proteome</keyword>
<dbReference type="CDD" id="cd05374">
    <property type="entry name" value="17beta-HSD-like_SDR_c"/>
    <property type="match status" value="1"/>
</dbReference>
<gene>
    <name evidence="4" type="ORF">JCM15548_13936</name>
</gene>
<dbReference type="RefSeq" id="WP_062127750.1">
    <property type="nucleotide sequence ID" value="NZ_BAZW01000052.1"/>
</dbReference>
<evidence type="ECO:0000256" key="1">
    <source>
        <dbReference type="ARBA" id="ARBA00006484"/>
    </source>
</evidence>
<evidence type="ECO:0000313" key="5">
    <source>
        <dbReference type="Proteomes" id="UP000032900"/>
    </source>
</evidence>
<name>A0A0E9M1V7_9BACT</name>
<dbReference type="AlphaFoldDB" id="A0A0E9M1V7"/>
<dbReference type="Proteomes" id="UP000032900">
    <property type="component" value="Unassembled WGS sequence"/>
</dbReference>
<dbReference type="InterPro" id="IPR002347">
    <property type="entry name" value="SDR_fam"/>
</dbReference>
<dbReference type="Pfam" id="PF00106">
    <property type="entry name" value="adh_short"/>
    <property type="match status" value="1"/>
</dbReference>
<dbReference type="SUPFAM" id="SSF51735">
    <property type="entry name" value="NAD(P)-binding Rossmann-fold domains"/>
    <property type="match status" value="1"/>
</dbReference>
<reference evidence="4 5" key="1">
    <citation type="journal article" date="2015" name="Microbes Environ.">
        <title>Distribution and evolution of nitrogen fixation genes in the phylum bacteroidetes.</title>
        <authorList>
            <person name="Inoue J."/>
            <person name="Oshima K."/>
            <person name="Suda W."/>
            <person name="Sakamoto M."/>
            <person name="Iino T."/>
            <person name="Noda S."/>
            <person name="Hongoh Y."/>
            <person name="Hattori M."/>
            <person name="Ohkuma M."/>
        </authorList>
    </citation>
    <scope>NUCLEOTIDE SEQUENCE [LARGE SCALE GENOMIC DNA]</scope>
    <source>
        <strain evidence="4">JCM 15548</strain>
    </source>
</reference>
<proteinExistence type="inferred from homology"/>
<keyword evidence="2" id="KW-0560">Oxidoreductase</keyword>
<dbReference type="GO" id="GO:0016491">
    <property type="term" value="F:oxidoreductase activity"/>
    <property type="evidence" value="ECO:0007669"/>
    <property type="project" value="UniProtKB-KW"/>
</dbReference>
<dbReference type="OrthoDB" id="9786056at2"/>
<dbReference type="Gene3D" id="3.40.50.720">
    <property type="entry name" value="NAD(P)-binding Rossmann-like Domain"/>
    <property type="match status" value="1"/>
</dbReference>
<evidence type="ECO:0000256" key="2">
    <source>
        <dbReference type="ARBA" id="ARBA00023002"/>
    </source>
</evidence>
<dbReference type="PRINTS" id="PR00081">
    <property type="entry name" value="GDHRDH"/>
</dbReference>